<dbReference type="Proteomes" id="UP001322277">
    <property type="component" value="Chromosome 8"/>
</dbReference>
<dbReference type="AlphaFoldDB" id="A0AAX4IVP9"/>
<keyword evidence="2" id="KW-1185">Reference proteome</keyword>
<proteinExistence type="predicted"/>
<sequence>MVQVQVQVQAAKEHVGTPEGMEMVIFGLRLLHVELLQVCDRLLMVEGGLEIVDVGAWA</sequence>
<dbReference type="KEGG" id="cdet:87948873"/>
<gene>
    <name evidence="1" type="ORF">CDEST_12373</name>
</gene>
<dbReference type="GeneID" id="87948873"/>
<name>A0AAX4IVP9_9PEZI</name>
<dbReference type="RefSeq" id="XP_062784580.1">
    <property type="nucleotide sequence ID" value="XM_062928529.1"/>
</dbReference>
<dbReference type="EMBL" id="CP137312">
    <property type="protein sequence ID" value="WQF87359.1"/>
    <property type="molecule type" value="Genomic_DNA"/>
</dbReference>
<organism evidence="1 2">
    <name type="scientific">Colletotrichum destructivum</name>
    <dbReference type="NCBI Taxonomy" id="34406"/>
    <lineage>
        <taxon>Eukaryota</taxon>
        <taxon>Fungi</taxon>
        <taxon>Dikarya</taxon>
        <taxon>Ascomycota</taxon>
        <taxon>Pezizomycotina</taxon>
        <taxon>Sordariomycetes</taxon>
        <taxon>Hypocreomycetidae</taxon>
        <taxon>Glomerellales</taxon>
        <taxon>Glomerellaceae</taxon>
        <taxon>Colletotrichum</taxon>
        <taxon>Colletotrichum destructivum species complex</taxon>
    </lineage>
</organism>
<evidence type="ECO:0000313" key="1">
    <source>
        <dbReference type="EMBL" id="WQF87359.1"/>
    </source>
</evidence>
<reference evidence="2" key="1">
    <citation type="journal article" date="2023" name="bioRxiv">
        <title>Complete genome of the Medicago anthracnose fungus, Colletotrichum destructivum, reveals a mini-chromosome-like region within a core chromosome.</title>
        <authorList>
            <person name="Lapalu N."/>
            <person name="Simon A."/>
            <person name="Lu A."/>
            <person name="Plaumann P.-L."/>
            <person name="Amselem J."/>
            <person name="Pigne S."/>
            <person name="Auger A."/>
            <person name="Koch C."/>
            <person name="Dallery J.-F."/>
            <person name="O'Connell R.J."/>
        </authorList>
    </citation>
    <scope>NUCLEOTIDE SEQUENCE [LARGE SCALE GENOMIC DNA]</scope>
    <source>
        <strain evidence="2">CBS 520.97</strain>
    </source>
</reference>
<evidence type="ECO:0000313" key="2">
    <source>
        <dbReference type="Proteomes" id="UP001322277"/>
    </source>
</evidence>
<accession>A0AAX4IVP9</accession>
<protein>
    <submittedName>
        <fullName evidence="1">Uncharacterized protein</fullName>
    </submittedName>
</protein>